<accession>A0A8J4YKM7</accession>
<keyword evidence="2" id="KW-0863">Zinc-finger</keyword>
<feature type="region of interest" description="Disordered" evidence="5">
    <location>
        <begin position="514"/>
        <end position="544"/>
    </location>
</feature>
<proteinExistence type="predicted"/>
<keyword evidence="3" id="KW-0862">Zinc</keyword>
<evidence type="ECO:0000256" key="5">
    <source>
        <dbReference type="SAM" id="MobiDB-lite"/>
    </source>
</evidence>
<sequence>MSGSSDNGSSSAWTGTRLHIKEGELQCVRGCGFYGNPAWEGHCSKCYKDHLAQTQQRKTVFHPSLKLRNKVSRSVSDVSDFTSSATSIMSRKFDRFEEKRRQQLDKKTKVVKSIFRKSQGKEGSKAGEASRLVRQLSMESQGAGQQYNEFLKTLSKDVQCGVSKLINTFLEKMLRVVEFQSVDECSEQIQDFYTTMNDMITQQPVYIGLEQEQIDKINELTERYITTRLYKPLIITVNAVCEEKDLAIQNRIRSLAWISSQHLECGVEESSQEVKETLDLVITELLEMDSKRVPSDKLQCLVSAAHHVLQVLKQSRSGVPASADDFLPAMIYCVLQANPPLLHSNISFITYFSQQRSLQSGEAGYFFTNLCCAVAFIEHVTAQSLGLTEDEYERYMTGLALPPHALDGDAWLCEGMRVMLQNLKTLDDLQAKMDHLVTHSDELMQEMDELQESVSEQVTSVLENNPLTIHPRRKVAIDEELQASSLLPSPLTPEIPPLSPDIKAAQQSLSFLQQLGDGGSQTNSPDLPDASTVASKSTSRTTSDFMGSEADLLSLGVDPEEPDSSIHGLTGLLGSDIDLLGPDADALEAESGMLGSSSGLPDLIGPVRSTEGSRNHNYLNLDEIGSAQGMFALNQPFQSAKIQNNTQYSIPPTKNEKHLSGTLSGQDSLLYSGFTIQGGKIPSIACETGNTHSLSSPLEPPQSCSADPLSPPLTGSQPALPPPLIPSIPGERQEASATGQKDSQKKGDALDKVCDVLGDIVETFDSLL</sequence>
<comment type="caution">
    <text evidence="8">The sequence shown here is derived from an EMBL/GenBank/DDBJ whole genome shotgun (WGS) entry which is preliminary data.</text>
</comment>
<dbReference type="GO" id="GO:0030139">
    <property type="term" value="C:endocytic vesicle"/>
    <property type="evidence" value="ECO:0007669"/>
    <property type="project" value="TreeGrafter"/>
</dbReference>
<dbReference type="SUPFAM" id="SSF109993">
    <property type="entry name" value="VPS9 domain"/>
    <property type="match status" value="1"/>
</dbReference>
<keyword evidence="9" id="KW-1185">Reference proteome</keyword>
<dbReference type="InterPro" id="IPR045046">
    <property type="entry name" value="Vps9-like"/>
</dbReference>
<dbReference type="Pfam" id="PF02204">
    <property type="entry name" value="VPS9"/>
    <property type="match status" value="1"/>
</dbReference>
<evidence type="ECO:0000313" key="8">
    <source>
        <dbReference type="EMBL" id="KAG0725321.1"/>
    </source>
</evidence>
<feature type="domain" description="A20-type" evidence="6">
    <location>
        <begin position="21"/>
        <end position="55"/>
    </location>
</feature>
<gene>
    <name evidence="8" type="primary">RABGEF1</name>
    <name evidence="8" type="ORF">GWK47_038840</name>
</gene>
<feature type="compositionally biased region" description="Polar residues" evidence="5">
    <location>
        <begin position="532"/>
        <end position="544"/>
    </location>
</feature>
<dbReference type="SMART" id="SM00259">
    <property type="entry name" value="ZnF_A20"/>
    <property type="match status" value="1"/>
</dbReference>
<dbReference type="InterPro" id="IPR037191">
    <property type="entry name" value="VPS9_dom_sf"/>
</dbReference>
<dbReference type="GO" id="GO:0003677">
    <property type="term" value="F:DNA binding"/>
    <property type="evidence" value="ECO:0007669"/>
    <property type="project" value="InterPro"/>
</dbReference>
<dbReference type="AlphaFoldDB" id="A0A8J4YKM7"/>
<reference evidence="8" key="1">
    <citation type="submission" date="2020-07" db="EMBL/GenBank/DDBJ databases">
        <title>The High-quality genome of the commercially important snow crab, Chionoecetes opilio.</title>
        <authorList>
            <person name="Jeong J.-H."/>
            <person name="Ryu S."/>
        </authorList>
    </citation>
    <scope>NUCLEOTIDE SEQUENCE</scope>
    <source>
        <strain evidence="8">MADBK_172401_WGS</strain>
        <tissue evidence="8">Digestive gland</tissue>
    </source>
</reference>
<keyword evidence="1" id="KW-0479">Metal-binding</keyword>
<dbReference type="PANTHER" id="PTHR23101:SF122">
    <property type="entry name" value="RABAPTIN-5-ASSOCIATED EXCHANGE FACTOR FOR RAB5"/>
    <property type="match status" value="1"/>
</dbReference>
<dbReference type="InterPro" id="IPR002653">
    <property type="entry name" value="Znf_A20"/>
</dbReference>
<evidence type="ECO:0000256" key="2">
    <source>
        <dbReference type="ARBA" id="ARBA00022771"/>
    </source>
</evidence>
<dbReference type="Gene3D" id="1.20.1050.80">
    <property type="entry name" value="VPS9 domain"/>
    <property type="match status" value="1"/>
</dbReference>
<dbReference type="InterPro" id="IPR003123">
    <property type="entry name" value="VPS9"/>
</dbReference>
<dbReference type="GO" id="GO:0016192">
    <property type="term" value="P:vesicle-mediated transport"/>
    <property type="evidence" value="ECO:0007669"/>
    <property type="project" value="InterPro"/>
</dbReference>
<dbReference type="InterPro" id="IPR041545">
    <property type="entry name" value="DUF5601"/>
</dbReference>
<evidence type="ECO:0000259" key="7">
    <source>
        <dbReference type="PROSITE" id="PS51205"/>
    </source>
</evidence>
<evidence type="ECO:0000256" key="4">
    <source>
        <dbReference type="SAM" id="Coils"/>
    </source>
</evidence>
<organism evidence="8 9">
    <name type="scientific">Chionoecetes opilio</name>
    <name type="common">Atlantic snow crab</name>
    <name type="synonym">Cancer opilio</name>
    <dbReference type="NCBI Taxonomy" id="41210"/>
    <lineage>
        <taxon>Eukaryota</taxon>
        <taxon>Metazoa</taxon>
        <taxon>Ecdysozoa</taxon>
        <taxon>Arthropoda</taxon>
        <taxon>Crustacea</taxon>
        <taxon>Multicrustacea</taxon>
        <taxon>Malacostraca</taxon>
        <taxon>Eumalacostraca</taxon>
        <taxon>Eucarida</taxon>
        <taxon>Decapoda</taxon>
        <taxon>Pleocyemata</taxon>
        <taxon>Brachyura</taxon>
        <taxon>Eubrachyura</taxon>
        <taxon>Majoidea</taxon>
        <taxon>Majidae</taxon>
        <taxon>Chionoecetes</taxon>
    </lineage>
</organism>
<dbReference type="SMART" id="SM00167">
    <property type="entry name" value="VPS9"/>
    <property type="match status" value="1"/>
</dbReference>
<dbReference type="Proteomes" id="UP000770661">
    <property type="component" value="Unassembled WGS sequence"/>
</dbReference>
<feature type="region of interest" description="Disordered" evidence="5">
    <location>
        <begin position="688"/>
        <end position="749"/>
    </location>
</feature>
<dbReference type="Gene3D" id="1.10.246.120">
    <property type="match status" value="1"/>
</dbReference>
<evidence type="ECO:0000256" key="3">
    <source>
        <dbReference type="ARBA" id="ARBA00022833"/>
    </source>
</evidence>
<protein>
    <submittedName>
        <fullName evidence="8">Rab5 GDP/GTP exchange factor</fullName>
    </submittedName>
</protein>
<dbReference type="PROSITE" id="PS51036">
    <property type="entry name" value="ZF_A20"/>
    <property type="match status" value="1"/>
</dbReference>
<keyword evidence="4" id="KW-0175">Coiled coil</keyword>
<dbReference type="GO" id="GO:0008270">
    <property type="term" value="F:zinc ion binding"/>
    <property type="evidence" value="ECO:0007669"/>
    <property type="project" value="UniProtKB-KW"/>
</dbReference>
<dbReference type="SUPFAM" id="SSF57716">
    <property type="entry name" value="Glucocorticoid receptor-like (DNA-binding domain)"/>
    <property type="match status" value="1"/>
</dbReference>
<dbReference type="Pfam" id="PF18151">
    <property type="entry name" value="DUF5601"/>
    <property type="match status" value="1"/>
</dbReference>
<dbReference type="GO" id="GO:0005085">
    <property type="term" value="F:guanyl-nucleotide exchange factor activity"/>
    <property type="evidence" value="ECO:0007669"/>
    <property type="project" value="InterPro"/>
</dbReference>
<name>A0A8J4YKM7_CHIOP</name>
<dbReference type="Gene3D" id="1.20.5.4770">
    <property type="match status" value="1"/>
</dbReference>
<dbReference type="Pfam" id="PF01754">
    <property type="entry name" value="zf-A20"/>
    <property type="match status" value="1"/>
</dbReference>
<dbReference type="GO" id="GO:0005829">
    <property type="term" value="C:cytosol"/>
    <property type="evidence" value="ECO:0007669"/>
    <property type="project" value="TreeGrafter"/>
</dbReference>
<dbReference type="GO" id="GO:0031267">
    <property type="term" value="F:small GTPase binding"/>
    <property type="evidence" value="ECO:0007669"/>
    <property type="project" value="TreeGrafter"/>
</dbReference>
<evidence type="ECO:0000259" key="6">
    <source>
        <dbReference type="PROSITE" id="PS51036"/>
    </source>
</evidence>
<feature type="coiled-coil region" evidence="4">
    <location>
        <begin position="426"/>
        <end position="453"/>
    </location>
</feature>
<dbReference type="PROSITE" id="PS51205">
    <property type="entry name" value="VPS9"/>
    <property type="match status" value="1"/>
</dbReference>
<dbReference type="OrthoDB" id="300289at2759"/>
<evidence type="ECO:0000313" key="9">
    <source>
        <dbReference type="Proteomes" id="UP000770661"/>
    </source>
</evidence>
<evidence type="ECO:0000256" key="1">
    <source>
        <dbReference type="ARBA" id="ARBA00022723"/>
    </source>
</evidence>
<feature type="domain" description="VPS9" evidence="7">
    <location>
        <begin position="242"/>
        <end position="386"/>
    </location>
</feature>
<dbReference type="PANTHER" id="PTHR23101">
    <property type="entry name" value="RAB GDP/GTP EXCHANGE FACTOR"/>
    <property type="match status" value="1"/>
</dbReference>
<dbReference type="EMBL" id="JACEEZ010005727">
    <property type="protein sequence ID" value="KAG0725321.1"/>
    <property type="molecule type" value="Genomic_DNA"/>
</dbReference>